<protein>
    <submittedName>
        <fullName evidence="2">YaaR family protein</fullName>
    </submittedName>
</protein>
<keyword evidence="3" id="KW-1185">Reference proteome</keyword>
<dbReference type="EMBL" id="JARMAB010000046">
    <property type="protein sequence ID" value="MED1206029.1"/>
    <property type="molecule type" value="Genomic_DNA"/>
</dbReference>
<evidence type="ECO:0000313" key="3">
    <source>
        <dbReference type="Proteomes" id="UP001341444"/>
    </source>
</evidence>
<gene>
    <name evidence="2" type="ORF">P4T90_23665</name>
</gene>
<accession>A0ABU6MMV8</accession>
<dbReference type="Gene3D" id="1.20.120.490">
    <property type="entry name" value="Hypothetical protein TM1646-like domain"/>
    <property type="match status" value="1"/>
</dbReference>
<proteinExistence type="predicted"/>
<evidence type="ECO:0000256" key="1">
    <source>
        <dbReference type="SAM" id="MobiDB-lite"/>
    </source>
</evidence>
<feature type="region of interest" description="Disordered" evidence="1">
    <location>
        <begin position="1"/>
        <end position="20"/>
    </location>
</feature>
<dbReference type="InterPro" id="IPR005585">
    <property type="entry name" value="DUF327"/>
</dbReference>
<dbReference type="RefSeq" id="WP_066267804.1">
    <property type="nucleotide sequence ID" value="NZ_JARMAB010000046.1"/>
</dbReference>
<reference evidence="2 3" key="1">
    <citation type="submission" date="2023-03" db="EMBL/GenBank/DDBJ databases">
        <title>Bacillus Genome Sequencing.</title>
        <authorList>
            <person name="Dunlap C."/>
        </authorList>
    </citation>
    <scope>NUCLEOTIDE SEQUENCE [LARGE SCALE GENOMIC DNA]</scope>
    <source>
        <strain evidence="2 3">B-23453</strain>
    </source>
</reference>
<comment type="caution">
    <text evidence="2">The sequence shown here is derived from an EMBL/GenBank/DDBJ whole genome shotgun (WGS) entry which is preliminary data.</text>
</comment>
<sequence>MKIEQETRIGINNKQPDQKNIGAKASTFTSLVETQRQKMQYNQLQDMLVEIDHAGERLVRSRTFKDLAKYKTMVKKFMKETVDFGMNLKQSHSWNQFGEGRKLKLVETIDQHLVDLTDEFLKKDKPSIDLLGKVGEIKGLLINLYT</sequence>
<evidence type="ECO:0000313" key="2">
    <source>
        <dbReference type="EMBL" id="MED1206029.1"/>
    </source>
</evidence>
<dbReference type="Proteomes" id="UP001341444">
    <property type="component" value="Unassembled WGS sequence"/>
</dbReference>
<dbReference type="Pfam" id="PF03885">
    <property type="entry name" value="DUF327"/>
    <property type="match status" value="1"/>
</dbReference>
<dbReference type="InterPro" id="IPR024042">
    <property type="entry name" value="TM1646-like_dom_sf"/>
</dbReference>
<organism evidence="2 3">
    <name type="scientific">Heyndrickxia acidicola</name>
    <dbReference type="NCBI Taxonomy" id="209389"/>
    <lineage>
        <taxon>Bacteria</taxon>
        <taxon>Bacillati</taxon>
        <taxon>Bacillota</taxon>
        <taxon>Bacilli</taxon>
        <taxon>Bacillales</taxon>
        <taxon>Bacillaceae</taxon>
        <taxon>Heyndrickxia</taxon>
    </lineage>
</organism>
<dbReference type="SUPFAM" id="SSF158397">
    <property type="entry name" value="TM1646-like"/>
    <property type="match status" value="1"/>
</dbReference>
<name>A0ABU6MMV8_9BACI</name>